<dbReference type="Pfam" id="PF13393">
    <property type="entry name" value="tRNA-synt_His"/>
    <property type="match status" value="1"/>
</dbReference>
<dbReference type="InterPro" id="IPR036621">
    <property type="entry name" value="Anticodon-bd_dom_sf"/>
</dbReference>
<dbReference type="AlphaFoldDB" id="A0AAD9MIU0"/>
<dbReference type="Gene3D" id="3.40.50.800">
    <property type="entry name" value="Anticodon-binding domain"/>
    <property type="match status" value="1"/>
</dbReference>
<feature type="binding site" evidence="11">
    <location>
        <begin position="78"/>
        <end position="80"/>
    </location>
    <ligand>
        <name>L-histidine</name>
        <dbReference type="ChEBI" id="CHEBI:57595"/>
    </ligand>
</feature>
<evidence type="ECO:0000256" key="10">
    <source>
        <dbReference type="ARBA" id="ARBA00047639"/>
    </source>
</evidence>
<dbReference type="InterPro" id="IPR004154">
    <property type="entry name" value="Anticodon-bd"/>
</dbReference>
<feature type="binding site" evidence="11">
    <location>
        <position position="125"/>
    </location>
    <ligand>
        <name>L-histidine</name>
        <dbReference type="ChEBI" id="CHEBI:57595"/>
    </ligand>
</feature>
<reference evidence="13" key="1">
    <citation type="submission" date="2021-01" db="EMBL/GenBank/DDBJ databases">
        <authorList>
            <person name="Eckstrom K.M.E."/>
        </authorList>
    </citation>
    <scope>NUCLEOTIDE SEQUENCE</scope>
    <source>
        <strain evidence="13">UVCC 0001</strain>
    </source>
</reference>
<dbReference type="InterPro" id="IPR033656">
    <property type="entry name" value="HisRS_anticodon"/>
</dbReference>
<dbReference type="EMBL" id="JASFZW010000003">
    <property type="protein sequence ID" value="KAK2078887.1"/>
    <property type="molecule type" value="Genomic_DNA"/>
</dbReference>
<dbReference type="GO" id="GO:0032543">
    <property type="term" value="P:mitochondrial translation"/>
    <property type="evidence" value="ECO:0007669"/>
    <property type="project" value="TreeGrafter"/>
</dbReference>
<comment type="catalytic activity">
    <reaction evidence="10">
        <text>tRNA(His) + L-histidine + ATP = L-histidyl-tRNA(His) + AMP + diphosphate + H(+)</text>
        <dbReference type="Rhea" id="RHEA:17313"/>
        <dbReference type="Rhea" id="RHEA-COMP:9665"/>
        <dbReference type="Rhea" id="RHEA-COMP:9689"/>
        <dbReference type="ChEBI" id="CHEBI:15378"/>
        <dbReference type="ChEBI" id="CHEBI:30616"/>
        <dbReference type="ChEBI" id="CHEBI:33019"/>
        <dbReference type="ChEBI" id="CHEBI:57595"/>
        <dbReference type="ChEBI" id="CHEBI:78442"/>
        <dbReference type="ChEBI" id="CHEBI:78527"/>
        <dbReference type="ChEBI" id="CHEBI:456215"/>
        <dbReference type="EC" id="6.1.1.21"/>
    </reaction>
</comment>
<evidence type="ECO:0000256" key="6">
    <source>
        <dbReference type="ARBA" id="ARBA00022840"/>
    </source>
</evidence>
<dbReference type="Pfam" id="PF03129">
    <property type="entry name" value="HGTP_anticodon"/>
    <property type="match status" value="1"/>
</dbReference>
<name>A0AAD9MIU0_PROWI</name>
<dbReference type="InterPro" id="IPR015807">
    <property type="entry name" value="His-tRNA-ligase"/>
</dbReference>
<feature type="binding site" evidence="11">
    <location>
        <position position="276"/>
    </location>
    <ligand>
        <name>L-histidine</name>
        <dbReference type="ChEBI" id="CHEBI:57595"/>
    </ligand>
</feature>
<dbReference type="GO" id="GO:0005739">
    <property type="term" value="C:mitochondrion"/>
    <property type="evidence" value="ECO:0007669"/>
    <property type="project" value="TreeGrafter"/>
</dbReference>
<dbReference type="Proteomes" id="UP001255856">
    <property type="component" value="Unassembled WGS sequence"/>
</dbReference>
<dbReference type="FunFam" id="3.30.930.10:FF:000061">
    <property type="entry name" value="Histidine--tRNA ligase, cytoplasmic"/>
    <property type="match status" value="1"/>
</dbReference>
<keyword evidence="4" id="KW-0436">Ligase</keyword>
<protein>
    <recommendedName>
        <fullName evidence="3">Histidine--tRNA ligase, cytoplasmic</fullName>
        <ecNumber evidence="2">6.1.1.21</ecNumber>
    </recommendedName>
    <alternativeName>
        <fullName evidence="9">Histidyl-tRNA synthetase</fullName>
    </alternativeName>
</protein>
<accession>A0AAD9MIU0</accession>
<evidence type="ECO:0000313" key="13">
    <source>
        <dbReference type="EMBL" id="KAK2078887.1"/>
    </source>
</evidence>
<evidence type="ECO:0000256" key="9">
    <source>
        <dbReference type="ARBA" id="ARBA00030619"/>
    </source>
</evidence>
<dbReference type="CDD" id="cd00859">
    <property type="entry name" value="HisRS_anticodon"/>
    <property type="match status" value="1"/>
</dbReference>
<dbReference type="InterPro" id="IPR004516">
    <property type="entry name" value="HisRS/HisZ"/>
</dbReference>
<feature type="binding site" evidence="11">
    <location>
        <position position="121"/>
    </location>
    <ligand>
        <name>L-histidine</name>
        <dbReference type="ChEBI" id="CHEBI:57595"/>
    </ligand>
</feature>
<evidence type="ECO:0000256" key="3">
    <source>
        <dbReference type="ARBA" id="ARBA00015302"/>
    </source>
</evidence>
<dbReference type="GO" id="GO:0004821">
    <property type="term" value="F:histidine-tRNA ligase activity"/>
    <property type="evidence" value="ECO:0007669"/>
    <property type="project" value="UniProtKB-EC"/>
</dbReference>
<dbReference type="InterPro" id="IPR006195">
    <property type="entry name" value="aa-tRNA-synth_II"/>
</dbReference>
<feature type="domain" description="Aminoacyl-transfer RNA synthetases class-II family profile" evidence="12">
    <location>
        <begin position="1"/>
        <end position="335"/>
    </location>
</feature>
<dbReference type="PANTHER" id="PTHR11476">
    <property type="entry name" value="HISTIDYL-TRNA SYNTHETASE"/>
    <property type="match status" value="1"/>
</dbReference>
<evidence type="ECO:0000259" key="12">
    <source>
        <dbReference type="PROSITE" id="PS50862"/>
    </source>
</evidence>
<evidence type="ECO:0000256" key="5">
    <source>
        <dbReference type="ARBA" id="ARBA00022741"/>
    </source>
</evidence>
<keyword evidence="6" id="KW-0067">ATP-binding</keyword>
<evidence type="ECO:0000256" key="7">
    <source>
        <dbReference type="ARBA" id="ARBA00022917"/>
    </source>
</evidence>
<dbReference type="PIRSF" id="PIRSF001549">
    <property type="entry name" value="His-tRNA_synth"/>
    <property type="match status" value="1"/>
</dbReference>
<comment type="similarity">
    <text evidence="1">Belongs to the class-II aminoacyl-tRNA synthetase family.</text>
</comment>
<evidence type="ECO:0000256" key="1">
    <source>
        <dbReference type="ARBA" id="ARBA00008226"/>
    </source>
</evidence>
<evidence type="ECO:0000256" key="2">
    <source>
        <dbReference type="ARBA" id="ARBA00012815"/>
    </source>
</evidence>
<dbReference type="PANTHER" id="PTHR11476:SF7">
    <property type="entry name" value="HISTIDINE--TRNA LIGASE"/>
    <property type="match status" value="1"/>
</dbReference>
<evidence type="ECO:0000256" key="8">
    <source>
        <dbReference type="ARBA" id="ARBA00023146"/>
    </source>
</evidence>
<keyword evidence="5" id="KW-0547">Nucleotide-binding</keyword>
<dbReference type="Gene3D" id="3.30.930.10">
    <property type="entry name" value="Bira Bifunctional Protein, Domain 2"/>
    <property type="match status" value="1"/>
</dbReference>
<keyword evidence="7" id="KW-0648">Protein biosynthesis</keyword>
<keyword evidence="14" id="KW-1185">Reference proteome</keyword>
<organism evidence="13 14">
    <name type="scientific">Prototheca wickerhamii</name>
    <dbReference type="NCBI Taxonomy" id="3111"/>
    <lineage>
        <taxon>Eukaryota</taxon>
        <taxon>Viridiplantae</taxon>
        <taxon>Chlorophyta</taxon>
        <taxon>core chlorophytes</taxon>
        <taxon>Trebouxiophyceae</taxon>
        <taxon>Chlorellales</taxon>
        <taxon>Chlorellaceae</taxon>
        <taxon>Prototheca</taxon>
    </lineage>
</organism>
<dbReference type="HAMAP" id="MF_00127">
    <property type="entry name" value="His_tRNA_synth"/>
    <property type="match status" value="1"/>
</dbReference>
<dbReference type="FunFam" id="3.40.50.800:FF:000012">
    <property type="entry name" value="Histidine--tRNA ligase, cytoplasmic"/>
    <property type="match status" value="1"/>
</dbReference>
<keyword evidence="8" id="KW-0030">Aminoacyl-tRNA synthetase</keyword>
<dbReference type="PROSITE" id="PS50862">
    <property type="entry name" value="AA_TRNA_LIGASE_II"/>
    <property type="match status" value="1"/>
</dbReference>
<evidence type="ECO:0000256" key="4">
    <source>
        <dbReference type="ARBA" id="ARBA00022598"/>
    </source>
</evidence>
<dbReference type="InterPro" id="IPR041715">
    <property type="entry name" value="HisRS-like_core"/>
</dbReference>
<dbReference type="SUPFAM" id="SSF52954">
    <property type="entry name" value="Class II aaRS ABD-related"/>
    <property type="match status" value="1"/>
</dbReference>
<sequence>MRKPKIPKGTRDFKPDQMTIKQEAFDKITSVFKRHGAVSIDTPVFELKETLTGKYGEDSKLIYDLADQGGELLSLRYDLTVPFARYVALHGVINIKRYHIAKVYRRDNPAMTRGRFREFHQCDFDVAGVYPSMVPDAEVIKVLTEILDDLDLGAYEIKLNHRGLLDSMLDIAGVPEDKFRPICSAIDKLDKEPWEVVRREMVVDKGLDEAAADAIRPFVELRGQPKALLATLLEPGHAFSAHPRGRAALEELRTLFDFLGSMGALDSIVFDLSLARGLDYYTGVIYEAVLKGAVVGSIAAGGRYDKLVGMFSGKDVPAVGVSIGIERIYNIMEEQARRQAQEEGCSVRETETQVLVASIGNGHQAQRMQLAARLWARGIKAEFGYKSNPKMDYQLGYALKQGIDLVVLFGESELQQGVFKLKNLVANTEETAPLDRLEDTVLETLAGMPARRAIFTFNSVKQPTDGIKNLKIAE</sequence>
<dbReference type="CDD" id="cd00773">
    <property type="entry name" value="HisRS-like_core"/>
    <property type="match status" value="1"/>
</dbReference>
<dbReference type="NCBIfam" id="TIGR00442">
    <property type="entry name" value="hisS"/>
    <property type="match status" value="1"/>
</dbReference>
<evidence type="ECO:0000256" key="11">
    <source>
        <dbReference type="PIRSR" id="PIRSR001549-1"/>
    </source>
</evidence>
<evidence type="ECO:0000313" key="14">
    <source>
        <dbReference type="Proteomes" id="UP001255856"/>
    </source>
</evidence>
<dbReference type="GO" id="GO:0005524">
    <property type="term" value="F:ATP binding"/>
    <property type="evidence" value="ECO:0007669"/>
    <property type="project" value="UniProtKB-KW"/>
</dbReference>
<dbReference type="EC" id="6.1.1.21" evidence="2"/>
<dbReference type="GO" id="GO:0005829">
    <property type="term" value="C:cytosol"/>
    <property type="evidence" value="ECO:0007669"/>
    <property type="project" value="TreeGrafter"/>
</dbReference>
<dbReference type="InterPro" id="IPR045864">
    <property type="entry name" value="aa-tRNA-synth_II/BPL/LPL"/>
</dbReference>
<feature type="binding site" evidence="11">
    <location>
        <begin position="280"/>
        <end position="281"/>
    </location>
    <ligand>
        <name>L-histidine</name>
        <dbReference type="ChEBI" id="CHEBI:57595"/>
    </ligand>
</feature>
<proteinExistence type="inferred from homology"/>
<gene>
    <name evidence="13" type="ORF">QBZ16_002577</name>
</gene>
<comment type="caution">
    <text evidence="13">The sequence shown here is derived from an EMBL/GenBank/DDBJ whole genome shotgun (WGS) entry which is preliminary data.</text>
</comment>
<dbReference type="GO" id="GO:0003723">
    <property type="term" value="F:RNA binding"/>
    <property type="evidence" value="ECO:0007669"/>
    <property type="project" value="TreeGrafter"/>
</dbReference>
<feature type="binding site" evidence="11">
    <location>
        <position position="105"/>
    </location>
    <ligand>
        <name>L-histidine</name>
        <dbReference type="ChEBI" id="CHEBI:57595"/>
    </ligand>
</feature>
<dbReference type="SUPFAM" id="SSF55681">
    <property type="entry name" value="Class II aaRS and biotin synthetases"/>
    <property type="match status" value="1"/>
</dbReference>
<dbReference type="GO" id="GO:0006427">
    <property type="term" value="P:histidyl-tRNA aminoacylation"/>
    <property type="evidence" value="ECO:0007669"/>
    <property type="project" value="InterPro"/>
</dbReference>